<dbReference type="PRINTS" id="PR00623">
    <property type="entry name" value="HISTONEH4"/>
</dbReference>
<evidence type="ECO:0000256" key="5">
    <source>
        <dbReference type="ARBA" id="ARBA00020836"/>
    </source>
</evidence>
<dbReference type="InterPro" id="IPR019809">
    <property type="entry name" value="Histone_H4_CS"/>
</dbReference>
<dbReference type="InterPro" id="IPR001951">
    <property type="entry name" value="Histone_H4"/>
</dbReference>
<feature type="region of interest" description="Disordered" evidence="12">
    <location>
        <begin position="141"/>
        <end position="167"/>
    </location>
</feature>
<dbReference type="PROSITE" id="PS00047">
    <property type="entry name" value="HISTONE_H4"/>
    <property type="match status" value="1"/>
</dbReference>
<comment type="function">
    <text evidence="1">Core component of nucleosome. Nucleosomes wrap and compact DNA into chromatin, limiting DNA accessibility to the cellular machineries which require DNA as a template. Histones thereby play a central role in transcription regulation, DNA repair, DNA replication and chromosomal stability. DNA accessibility is regulated via a complex set of post-translational modifications of histones, also called histone code, and nucleosome remodeling.</text>
</comment>
<evidence type="ECO:0000256" key="2">
    <source>
        <dbReference type="ARBA" id="ARBA00004123"/>
    </source>
</evidence>
<proteinExistence type="inferred from homology"/>
<dbReference type="AlphaFoldDB" id="A0ABD2K1B2"/>
<feature type="region of interest" description="Disordered" evidence="12">
    <location>
        <begin position="1"/>
        <end position="23"/>
    </location>
</feature>
<comment type="subcellular location">
    <subcellularLocation>
        <location evidence="3">Chromosome</location>
    </subcellularLocation>
    <subcellularLocation>
        <location evidence="2">Nucleus</location>
    </subcellularLocation>
</comment>
<gene>
    <name evidence="13" type="ORF">niasHT_026346</name>
</gene>
<evidence type="ECO:0000256" key="9">
    <source>
        <dbReference type="ARBA" id="ARBA00023125"/>
    </source>
</evidence>
<accession>A0ABD2K1B2</accession>
<evidence type="ECO:0000256" key="12">
    <source>
        <dbReference type="SAM" id="MobiDB-lite"/>
    </source>
</evidence>
<feature type="compositionally biased region" description="Gly residues" evidence="12">
    <location>
        <begin position="1"/>
        <end position="14"/>
    </location>
</feature>
<evidence type="ECO:0000256" key="6">
    <source>
        <dbReference type="ARBA" id="ARBA00022454"/>
    </source>
</evidence>
<keyword evidence="10" id="KW-0539">Nucleus</keyword>
<dbReference type="GO" id="GO:0000786">
    <property type="term" value="C:nucleosome"/>
    <property type="evidence" value="ECO:0007669"/>
    <property type="project" value="UniProtKB-KW"/>
</dbReference>
<dbReference type="PANTHER" id="PTHR10484">
    <property type="entry name" value="HISTONE H4"/>
    <property type="match status" value="1"/>
</dbReference>
<dbReference type="Gene3D" id="1.10.20.10">
    <property type="entry name" value="Histone, subunit A"/>
    <property type="match status" value="1"/>
</dbReference>
<evidence type="ECO:0000313" key="13">
    <source>
        <dbReference type="EMBL" id="KAL3096589.1"/>
    </source>
</evidence>
<dbReference type="GO" id="GO:0005634">
    <property type="term" value="C:nucleus"/>
    <property type="evidence" value="ECO:0007669"/>
    <property type="project" value="UniProtKB-SubCell"/>
</dbReference>
<evidence type="ECO:0000256" key="10">
    <source>
        <dbReference type="ARBA" id="ARBA00023242"/>
    </source>
</evidence>
<dbReference type="SUPFAM" id="SSF47113">
    <property type="entry name" value="Histone-fold"/>
    <property type="match status" value="1"/>
</dbReference>
<comment type="caution">
    <text evidence="13">The sequence shown here is derived from an EMBL/GenBank/DDBJ whole genome shotgun (WGS) entry which is preliminary data.</text>
</comment>
<dbReference type="InterPro" id="IPR009072">
    <property type="entry name" value="Histone-fold"/>
</dbReference>
<evidence type="ECO:0000256" key="7">
    <source>
        <dbReference type="ARBA" id="ARBA00022481"/>
    </source>
</evidence>
<reference evidence="13 14" key="1">
    <citation type="submission" date="2024-10" db="EMBL/GenBank/DDBJ databases">
        <authorList>
            <person name="Kim D."/>
        </authorList>
    </citation>
    <scope>NUCLEOTIDE SEQUENCE [LARGE SCALE GENOMIC DNA]</scope>
    <source>
        <strain evidence="13">BH-2024</strain>
    </source>
</reference>
<evidence type="ECO:0000256" key="11">
    <source>
        <dbReference type="ARBA" id="ARBA00023269"/>
    </source>
</evidence>
<evidence type="ECO:0000256" key="1">
    <source>
        <dbReference type="ARBA" id="ARBA00002001"/>
    </source>
</evidence>
<protein>
    <recommendedName>
        <fullName evidence="5">Histone H4</fullName>
    </recommendedName>
</protein>
<organism evidence="13 14">
    <name type="scientific">Heterodera trifolii</name>
    <dbReference type="NCBI Taxonomy" id="157864"/>
    <lineage>
        <taxon>Eukaryota</taxon>
        <taxon>Metazoa</taxon>
        <taxon>Ecdysozoa</taxon>
        <taxon>Nematoda</taxon>
        <taxon>Chromadorea</taxon>
        <taxon>Rhabditida</taxon>
        <taxon>Tylenchina</taxon>
        <taxon>Tylenchomorpha</taxon>
        <taxon>Tylenchoidea</taxon>
        <taxon>Heteroderidae</taxon>
        <taxon>Heteroderinae</taxon>
        <taxon>Heterodera</taxon>
    </lineage>
</organism>
<keyword evidence="7" id="KW-0488">Methylation</keyword>
<feature type="compositionally biased region" description="Basic residues" evidence="12">
    <location>
        <begin position="147"/>
        <end position="166"/>
    </location>
</feature>
<dbReference type="Proteomes" id="UP001620626">
    <property type="component" value="Unassembled WGS sequence"/>
</dbReference>
<keyword evidence="6" id="KW-0158">Chromosome</keyword>
<evidence type="ECO:0000313" key="14">
    <source>
        <dbReference type="Proteomes" id="UP001620626"/>
    </source>
</evidence>
<dbReference type="EMBL" id="JBICBT010000857">
    <property type="protein sequence ID" value="KAL3096589.1"/>
    <property type="molecule type" value="Genomic_DNA"/>
</dbReference>
<keyword evidence="14" id="KW-1185">Reference proteome</keyword>
<evidence type="ECO:0000256" key="3">
    <source>
        <dbReference type="ARBA" id="ARBA00004286"/>
    </source>
</evidence>
<comment type="similarity">
    <text evidence="4">Belongs to the histone H4 family.</text>
</comment>
<dbReference type="GO" id="GO:0003677">
    <property type="term" value="F:DNA binding"/>
    <property type="evidence" value="ECO:0007669"/>
    <property type="project" value="UniProtKB-KW"/>
</dbReference>
<name>A0ABD2K1B2_9BILA</name>
<evidence type="ECO:0000256" key="8">
    <source>
        <dbReference type="ARBA" id="ARBA00022990"/>
    </source>
</evidence>
<keyword evidence="8" id="KW-0007">Acetylation</keyword>
<evidence type="ECO:0000256" key="4">
    <source>
        <dbReference type="ARBA" id="ARBA00006564"/>
    </source>
</evidence>
<keyword evidence="9" id="KW-0238">DNA-binding</keyword>
<sequence length="315" mass="35412">MSGYGKGGKGLGKGGAKRHRKGARYNIQGITKPVIRRLARCGGVKRIPGMNYKEISKAPHGNIQGITSGGINEIWPNDSNFAMDNDWDSFAANLRIDETEEQIDSDHDANMAFIDDIGATVELVCAASDIDDENISSTFTATSTASKRAKNTAKQQRKRANKRTKPKPLAVQIEEGNPDSRIAPDEHGRYLISKVHAVYVHQNGRRAYFLSFHGWPGFEEWVQSEDCENMEQTNQFTELVTVEAIFDLMLNRPIAHHLAKIVETCPKYVEVRKKHGLKNTKIKKLDISFVLNTEEQIKRKAVNGLQKFIDRIYKS</sequence>
<keyword evidence="11" id="KW-0544">Nucleosome core</keyword>